<dbReference type="PROSITE" id="PS50977">
    <property type="entry name" value="HTH_TETR_2"/>
    <property type="match status" value="1"/>
</dbReference>
<protein>
    <submittedName>
        <fullName evidence="5">TetR/AcrR family transcriptional regulator</fullName>
    </submittedName>
</protein>
<organism evidence="5 6">
    <name type="scientific">Apilactobacillus nanyangensis</name>
    <dbReference type="NCBI Taxonomy" id="2799579"/>
    <lineage>
        <taxon>Bacteria</taxon>
        <taxon>Bacillati</taxon>
        <taxon>Bacillota</taxon>
        <taxon>Bacilli</taxon>
        <taxon>Lactobacillales</taxon>
        <taxon>Lactobacillaceae</taxon>
        <taxon>Apilactobacillus</taxon>
    </lineage>
</organism>
<feature type="transmembrane region" description="Helical" evidence="3">
    <location>
        <begin position="144"/>
        <end position="165"/>
    </location>
</feature>
<evidence type="ECO:0000259" key="4">
    <source>
        <dbReference type="PROSITE" id="PS50977"/>
    </source>
</evidence>
<evidence type="ECO:0000256" key="1">
    <source>
        <dbReference type="ARBA" id="ARBA00023125"/>
    </source>
</evidence>
<keyword evidence="3" id="KW-0812">Transmembrane</keyword>
<keyword evidence="1 2" id="KW-0238">DNA-binding</keyword>
<feature type="DNA-binding region" description="H-T-H motif" evidence="2">
    <location>
        <begin position="30"/>
        <end position="49"/>
    </location>
</feature>
<keyword evidence="3" id="KW-1133">Transmembrane helix</keyword>
<accession>A0ABT0HVZ8</accession>
<dbReference type="Pfam" id="PF00440">
    <property type="entry name" value="TetR_N"/>
    <property type="match status" value="1"/>
</dbReference>
<dbReference type="PANTHER" id="PTHR43479">
    <property type="entry name" value="ACREF/ENVCD OPERON REPRESSOR-RELATED"/>
    <property type="match status" value="1"/>
</dbReference>
<evidence type="ECO:0000256" key="3">
    <source>
        <dbReference type="SAM" id="Phobius"/>
    </source>
</evidence>
<dbReference type="SUPFAM" id="SSF46689">
    <property type="entry name" value="Homeodomain-like"/>
    <property type="match status" value="1"/>
</dbReference>
<feature type="domain" description="HTH tetR-type" evidence="4">
    <location>
        <begin position="7"/>
        <end position="67"/>
    </location>
</feature>
<dbReference type="Gene3D" id="1.10.357.10">
    <property type="entry name" value="Tetracycline Repressor, domain 2"/>
    <property type="match status" value="1"/>
</dbReference>
<name>A0ABT0HVZ8_9LACO</name>
<dbReference type="InterPro" id="IPR050624">
    <property type="entry name" value="HTH-type_Tx_Regulator"/>
</dbReference>
<keyword evidence="3" id="KW-0472">Membrane</keyword>
<comment type="caution">
    <text evidence="5">The sequence shown here is derived from an EMBL/GenBank/DDBJ whole genome shotgun (WGS) entry which is preliminary data.</text>
</comment>
<dbReference type="EMBL" id="JAJIAR010000001">
    <property type="protein sequence ID" value="MCK8611071.1"/>
    <property type="molecule type" value="Genomic_DNA"/>
</dbReference>
<proteinExistence type="predicted"/>
<dbReference type="InterPro" id="IPR009057">
    <property type="entry name" value="Homeodomain-like_sf"/>
</dbReference>
<reference evidence="5 6" key="1">
    <citation type="submission" date="2021-11" db="EMBL/GenBank/DDBJ databases">
        <title>Comparative genomics of bee honey and flower isolates.</title>
        <authorList>
            <person name="Bechtner J.D."/>
            <person name="Gallus M.K."/>
            <person name="Ehrmann M."/>
        </authorList>
    </citation>
    <scope>NUCLEOTIDE SEQUENCE [LARGE SCALE GENOMIC DNA]</scope>
    <source>
        <strain evidence="5 6">7</strain>
    </source>
</reference>
<evidence type="ECO:0000313" key="6">
    <source>
        <dbReference type="Proteomes" id="UP001522816"/>
    </source>
</evidence>
<dbReference type="RefSeq" id="WP_041152654.1">
    <property type="nucleotide sequence ID" value="NZ_BOLW01000022.1"/>
</dbReference>
<gene>
    <name evidence="5" type="ORF">LNP10_00880</name>
</gene>
<dbReference type="PRINTS" id="PR00455">
    <property type="entry name" value="HTHTETR"/>
</dbReference>
<sequence>MYRNKRDKTRKQIINAFMELVSKYGLKEVTVKQIAELAGISRGTFYQHYYDKYAIFDDQKKKIFQEIVAQQNVFLAKKESALRVDLLEGKFVSKILDIVKDNQNTVEFLFNHDDGFRAQASDFFERINQKTLTKINPLVTTKRIEIIAAVIATVLIKFIELYNLYPDKYDKAFILKESRELIRVNVLSIL</sequence>
<evidence type="ECO:0000313" key="5">
    <source>
        <dbReference type="EMBL" id="MCK8611071.1"/>
    </source>
</evidence>
<dbReference type="Proteomes" id="UP001522816">
    <property type="component" value="Unassembled WGS sequence"/>
</dbReference>
<dbReference type="PANTHER" id="PTHR43479:SF11">
    <property type="entry name" value="ACREF_ENVCD OPERON REPRESSOR-RELATED"/>
    <property type="match status" value="1"/>
</dbReference>
<dbReference type="InterPro" id="IPR001647">
    <property type="entry name" value="HTH_TetR"/>
</dbReference>
<keyword evidence="6" id="KW-1185">Reference proteome</keyword>
<evidence type="ECO:0000256" key="2">
    <source>
        <dbReference type="PROSITE-ProRule" id="PRU00335"/>
    </source>
</evidence>